<proteinExistence type="predicted"/>
<evidence type="ECO:0000313" key="2">
    <source>
        <dbReference type="Proteomes" id="UP000886501"/>
    </source>
</evidence>
<gene>
    <name evidence="1" type="ORF">BDM02DRAFT_3121924</name>
</gene>
<accession>A0ACB6Z435</accession>
<organism evidence="1 2">
    <name type="scientific">Thelephora ganbajun</name>
    <name type="common">Ganba fungus</name>
    <dbReference type="NCBI Taxonomy" id="370292"/>
    <lineage>
        <taxon>Eukaryota</taxon>
        <taxon>Fungi</taxon>
        <taxon>Dikarya</taxon>
        <taxon>Basidiomycota</taxon>
        <taxon>Agaricomycotina</taxon>
        <taxon>Agaricomycetes</taxon>
        <taxon>Thelephorales</taxon>
        <taxon>Thelephoraceae</taxon>
        <taxon>Thelephora</taxon>
    </lineage>
</organism>
<reference evidence="1" key="1">
    <citation type="submission" date="2019-10" db="EMBL/GenBank/DDBJ databases">
        <authorList>
            <consortium name="DOE Joint Genome Institute"/>
            <person name="Kuo A."/>
            <person name="Miyauchi S."/>
            <person name="Kiss E."/>
            <person name="Drula E."/>
            <person name="Kohler A."/>
            <person name="Sanchez-Garcia M."/>
            <person name="Andreopoulos B."/>
            <person name="Barry K.W."/>
            <person name="Bonito G."/>
            <person name="Buee M."/>
            <person name="Carver A."/>
            <person name="Chen C."/>
            <person name="Cichocki N."/>
            <person name="Clum A."/>
            <person name="Culley D."/>
            <person name="Crous P.W."/>
            <person name="Fauchery L."/>
            <person name="Girlanda M."/>
            <person name="Hayes R."/>
            <person name="Keri Z."/>
            <person name="Labutti K."/>
            <person name="Lipzen A."/>
            <person name="Lombard V."/>
            <person name="Magnuson J."/>
            <person name="Maillard F."/>
            <person name="Morin E."/>
            <person name="Murat C."/>
            <person name="Nolan M."/>
            <person name="Ohm R."/>
            <person name="Pangilinan J."/>
            <person name="Pereira M."/>
            <person name="Perotto S."/>
            <person name="Peter M."/>
            <person name="Riley R."/>
            <person name="Sitrit Y."/>
            <person name="Stielow B."/>
            <person name="Szollosi G."/>
            <person name="Zifcakova L."/>
            <person name="Stursova M."/>
            <person name="Spatafora J.W."/>
            <person name="Tedersoo L."/>
            <person name="Vaario L.-M."/>
            <person name="Yamada A."/>
            <person name="Yan M."/>
            <person name="Wang P."/>
            <person name="Xu J."/>
            <person name="Bruns T."/>
            <person name="Baldrian P."/>
            <person name="Vilgalys R."/>
            <person name="Henrissat B."/>
            <person name="Grigoriev I.V."/>
            <person name="Hibbett D."/>
            <person name="Nagy L.G."/>
            <person name="Martin F.M."/>
        </authorList>
    </citation>
    <scope>NUCLEOTIDE SEQUENCE</scope>
    <source>
        <strain evidence="1">P2</strain>
    </source>
</reference>
<name>A0ACB6Z435_THEGA</name>
<dbReference type="EMBL" id="MU118139">
    <property type="protein sequence ID" value="KAF9644436.1"/>
    <property type="molecule type" value="Genomic_DNA"/>
</dbReference>
<reference evidence="1" key="2">
    <citation type="journal article" date="2020" name="Nat. Commun.">
        <title>Large-scale genome sequencing of mycorrhizal fungi provides insights into the early evolution of symbiotic traits.</title>
        <authorList>
            <person name="Miyauchi S."/>
            <person name="Kiss E."/>
            <person name="Kuo A."/>
            <person name="Drula E."/>
            <person name="Kohler A."/>
            <person name="Sanchez-Garcia M."/>
            <person name="Morin E."/>
            <person name="Andreopoulos B."/>
            <person name="Barry K.W."/>
            <person name="Bonito G."/>
            <person name="Buee M."/>
            <person name="Carver A."/>
            <person name="Chen C."/>
            <person name="Cichocki N."/>
            <person name="Clum A."/>
            <person name="Culley D."/>
            <person name="Crous P.W."/>
            <person name="Fauchery L."/>
            <person name="Girlanda M."/>
            <person name="Hayes R.D."/>
            <person name="Keri Z."/>
            <person name="LaButti K."/>
            <person name="Lipzen A."/>
            <person name="Lombard V."/>
            <person name="Magnuson J."/>
            <person name="Maillard F."/>
            <person name="Murat C."/>
            <person name="Nolan M."/>
            <person name="Ohm R.A."/>
            <person name="Pangilinan J."/>
            <person name="Pereira M.F."/>
            <person name="Perotto S."/>
            <person name="Peter M."/>
            <person name="Pfister S."/>
            <person name="Riley R."/>
            <person name="Sitrit Y."/>
            <person name="Stielow J.B."/>
            <person name="Szollosi G."/>
            <person name="Zifcakova L."/>
            <person name="Stursova M."/>
            <person name="Spatafora J.W."/>
            <person name="Tedersoo L."/>
            <person name="Vaario L.M."/>
            <person name="Yamada A."/>
            <person name="Yan M."/>
            <person name="Wang P."/>
            <person name="Xu J."/>
            <person name="Bruns T."/>
            <person name="Baldrian P."/>
            <person name="Vilgalys R."/>
            <person name="Dunand C."/>
            <person name="Henrissat B."/>
            <person name="Grigoriev I.V."/>
            <person name="Hibbett D."/>
            <person name="Nagy L.G."/>
            <person name="Martin F.M."/>
        </authorList>
    </citation>
    <scope>NUCLEOTIDE SEQUENCE</scope>
    <source>
        <strain evidence="1">P2</strain>
    </source>
</reference>
<evidence type="ECO:0000313" key="1">
    <source>
        <dbReference type="EMBL" id="KAF9644436.1"/>
    </source>
</evidence>
<keyword evidence="2" id="KW-1185">Reference proteome</keyword>
<comment type="caution">
    <text evidence="1">The sequence shown here is derived from an EMBL/GenBank/DDBJ whole genome shotgun (WGS) entry which is preliminary data.</text>
</comment>
<protein>
    <submittedName>
        <fullName evidence="1">Uncharacterized protein</fullName>
    </submittedName>
</protein>
<dbReference type="Proteomes" id="UP000886501">
    <property type="component" value="Unassembled WGS sequence"/>
</dbReference>
<sequence length="123" mass="13949">MNKSFTYHVLHQGRAEYTLITPVPDGPPKVEVKVIGIGHGEHRQLLVGTGVWKKSRILPEDIALGKSDQDKDRIGCLITEVVVPGFHWEDHKFMKKHDLEDLYKGVKGGEKFIAEFEKFVKKG</sequence>